<evidence type="ECO:0000256" key="1">
    <source>
        <dbReference type="ARBA" id="ARBA00004141"/>
    </source>
</evidence>
<comment type="caution">
    <text evidence="10">The sequence shown here is derived from an EMBL/GenBank/DDBJ whole genome shotgun (WGS) entry which is preliminary data.</text>
</comment>
<evidence type="ECO:0000256" key="8">
    <source>
        <dbReference type="ARBA" id="ARBA00023303"/>
    </source>
</evidence>
<accession>A0A941EDM8</accession>
<keyword evidence="7 9" id="KW-0472">Membrane</keyword>
<dbReference type="PANTHER" id="PTHR30266:SF2">
    <property type="entry name" value="LARGE-CONDUCTANCE MECHANOSENSITIVE CHANNEL"/>
    <property type="match status" value="1"/>
</dbReference>
<sequence length="187" mass="19675">MHGFLKFIVRGNMIGLAVGVVIGSLFSSLVEAFVETFITPFISIVAGHKGAFAQMFWTLGDTKIMYGNFINDIITFVFIAAAIYFLIVLPVNKIAEAMNPYHDLAKAKRSCPECLSAIPAQATRCSFCTSHVTPITDDMSDQLIESIPGEIKLGETAPDIKLKAGDVTLGAGAGSAAAAGTEVGAAA</sequence>
<protein>
    <submittedName>
        <fullName evidence="10">Large conductance mechanosensitive channel protein MscL</fullName>
    </submittedName>
</protein>
<dbReference type="Gene3D" id="1.10.1200.120">
    <property type="entry name" value="Large-conductance mechanosensitive channel, MscL, domain 1"/>
    <property type="match status" value="1"/>
</dbReference>
<dbReference type="GO" id="GO:0008381">
    <property type="term" value="F:mechanosensitive monoatomic ion channel activity"/>
    <property type="evidence" value="ECO:0007669"/>
    <property type="project" value="InterPro"/>
</dbReference>
<dbReference type="EMBL" id="JAGSOH010000088">
    <property type="protein sequence ID" value="MBR7829491.1"/>
    <property type="molecule type" value="Genomic_DNA"/>
</dbReference>
<dbReference type="InterPro" id="IPR036019">
    <property type="entry name" value="MscL_channel"/>
</dbReference>
<keyword evidence="2" id="KW-0813">Transport</keyword>
<feature type="transmembrane region" description="Helical" evidence="9">
    <location>
        <begin position="7"/>
        <end position="26"/>
    </location>
</feature>
<dbReference type="Proteomes" id="UP000676325">
    <property type="component" value="Unassembled WGS sequence"/>
</dbReference>
<evidence type="ECO:0000256" key="6">
    <source>
        <dbReference type="ARBA" id="ARBA00023065"/>
    </source>
</evidence>
<evidence type="ECO:0000313" key="11">
    <source>
        <dbReference type="Proteomes" id="UP000676325"/>
    </source>
</evidence>
<dbReference type="PANTHER" id="PTHR30266">
    <property type="entry name" value="MECHANOSENSITIVE CHANNEL MSCL"/>
    <property type="match status" value="1"/>
</dbReference>
<dbReference type="Pfam" id="PF01741">
    <property type="entry name" value="MscL"/>
    <property type="match status" value="1"/>
</dbReference>
<evidence type="ECO:0000256" key="4">
    <source>
        <dbReference type="ARBA" id="ARBA00022692"/>
    </source>
</evidence>
<gene>
    <name evidence="10" type="primary">mscL</name>
    <name evidence="10" type="ORF">KDK95_24510</name>
</gene>
<dbReference type="GO" id="GO:0016020">
    <property type="term" value="C:membrane"/>
    <property type="evidence" value="ECO:0007669"/>
    <property type="project" value="UniProtKB-SubCell"/>
</dbReference>
<proteinExistence type="predicted"/>
<keyword evidence="11" id="KW-1185">Reference proteome</keyword>
<reference evidence="10" key="1">
    <citation type="submission" date="2021-04" db="EMBL/GenBank/DDBJ databases">
        <title>Genome based classification of Actinospica acidithermotolerans sp. nov., an actinobacterium isolated from an Indonesian hot spring.</title>
        <authorList>
            <person name="Kusuma A.B."/>
            <person name="Putra K.E."/>
            <person name="Nafisah S."/>
            <person name="Loh J."/>
            <person name="Nouioui I."/>
            <person name="Goodfellow M."/>
        </authorList>
    </citation>
    <scope>NUCLEOTIDE SEQUENCE</scope>
    <source>
        <strain evidence="10">MGRD01-02</strain>
    </source>
</reference>
<evidence type="ECO:0000256" key="5">
    <source>
        <dbReference type="ARBA" id="ARBA00022989"/>
    </source>
</evidence>
<evidence type="ECO:0000256" key="2">
    <source>
        <dbReference type="ARBA" id="ARBA00022448"/>
    </source>
</evidence>
<evidence type="ECO:0000313" key="10">
    <source>
        <dbReference type="EMBL" id="MBR7829491.1"/>
    </source>
</evidence>
<dbReference type="InterPro" id="IPR001185">
    <property type="entry name" value="MS_channel"/>
</dbReference>
<keyword evidence="8" id="KW-0407">Ion channel</keyword>
<evidence type="ECO:0000256" key="7">
    <source>
        <dbReference type="ARBA" id="ARBA00023136"/>
    </source>
</evidence>
<comment type="subcellular location">
    <subcellularLocation>
        <location evidence="1">Membrane</location>
        <topology evidence="1">Multi-pass membrane protein</topology>
    </subcellularLocation>
</comment>
<keyword evidence="4 9" id="KW-0812">Transmembrane</keyword>
<name>A0A941EDM8_9ACTN</name>
<feature type="transmembrane region" description="Helical" evidence="9">
    <location>
        <begin position="69"/>
        <end position="91"/>
    </location>
</feature>
<dbReference type="InterPro" id="IPR037673">
    <property type="entry name" value="MSC/AndL"/>
</dbReference>
<dbReference type="AlphaFoldDB" id="A0A941EDM8"/>
<organism evidence="10 11">
    <name type="scientific">Actinospica acidithermotolerans</name>
    <dbReference type="NCBI Taxonomy" id="2828514"/>
    <lineage>
        <taxon>Bacteria</taxon>
        <taxon>Bacillati</taxon>
        <taxon>Actinomycetota</taxon>
        <taxon>Actinomycetes</taxon>
        <taxon>Catenulisporales</taxon>
        <taxon>Actinospicaceae</taxon>
        <taxon>Actinospica</taxon>
    </lineage>
</organism>
<evidence type="ECO:0000256" key="9">
    <source>
        <dbReference type="SAM" id="Phobius"/>
    </source>
</evidence>
<dbReference type="SUPFAM" id="SSF81330">
    <property type="entry name" value="Gated mechanosensitive channel"/>
    <property type="match status" value="1"/>
</dbReference>
<keyword evidence="5 9" id="KW-1133">Transmembrane helix</keyword>
<keyword evidence="3" id="KW-1003">Cell membrane</keyword>
<evidence type="ECO:0000256" key="3">
    <source>
        <dbReference type="ARBA" id="ARBA00022475"/>
    </source>
</evidence>
<dbReference type="NCBIfam" id="TIGR00220">
    <property type="entry name" value="mscL"/>
    <property type="match status" value="1"/>
</dbReference>
<keyword evidence="6" id="KW-0406">Ion transport</keyword>